<feature type="compositionally biased region" description="Polar residues" evidence="8">
    <location>
        <begin position="816"/>
        <end position="832"/>
    </location>
</feature>
<dbReference type="PROSITE" id="PS51456">
    <property type="entry name" value="MYOSIN_MOTOR"/>
    <property type="match status" value="1"/>
</dbReference>
<evidence type="ECO:0000256" key="7">
    <source>
        <dbReference type="PROSITE-ProRule" id="PRU00782"/>
    </source>
</evidence>
<feature type="region of interest" description="Disordered" evidence="8">
    <location>
        <begin position="789"/>
        <end position="832"/>
    </location>
</feature>
<dbReference type="SMART" id="SM00242">
    <property type="entry name" value="MYSc"/>
    <property type="match status" value="1"/>
</dbReference>
<feature type="region of interest" description="Disordered" evidence="8">
    <location>
        <begin position="974"/>
        <end position="997"/>
    </location>
</feature>
<dbReference type="InterPro" id="IPR000048">
    <property type="entry name" value="IQ_motif_EF-hand-BS"/>
</dbReference>
<dbReference type="GO" id="GO:0007015">
    <property type="term" value="P:actin filament organization"/>
    <property type="evidence" value="ECO:0007669"/>
    <property type="project" value="TreeGrafter"/>
</dbReference>
<comment type="similarity">
    <text evidence="7">Belongs to the TRAFAC class myosin-kinesin ATPase superfamily. Myosin family.</text>
</comment>
<dbReference type="PRINTS" id="PR00193">
    <property type="entry name" value="MYOSINHEAVY"/>
</dbReference>
<dbReference type="SMART" id="SM00015">
    <property type="entry name" value="IQ"/>
    <property type="match status" value="3"/>
</dbReference>
<comment type="caution">
    <text evidence="7">Lacks conserved residue(s) required for the propagation of feature annotation.</text>
</comment>
<dbReference type="Gene3D" id="6.20.240.20">
    <property type="match status" value="1"/>
</dbReference>
<evidence type="ECO:0000256" key="2">
    <source>
        <dbReference type="ARBA" id="ARBA00022840"/>
    </source>
</evidence>
<evidence type="ECO:0000256" key="5">
    <source>
        <dbReference type="ARBA" id="ARBA00023203"/>
    </source>
</evidence>
<evidence type="ECO:0000313" key="11">
    <source>
        <dbReference type="EMBL" id="GFR81686.1"/>
    </source>
</evidence>
<dbReference type="Gene3D" id="3.40.850.10">
    <property type="entry name" value="Kinesin motor domain"/>
    <property type="match status" value="2"/>
</dbReference>
<dbReference type="GO" id="GO:0016459">
    <property type="term" value="C:myosin complex"/>
    <property type="evidence" value="ECO:0007669"/>
    <property type="project" value="UniProtKB-KW"/>
</dbReference>
<dbReference type="CDD" id="cd00124">
    <property type="entry name" value="MYSc"/>
    <property type="match status" value="1"/>
</dbReference>
<reference evidence="11 12" key="1">
    <citation type="journal article" date="2021" name="Elife">
        <title>Chloroplast acquisition without the gene transfer in kleptoplastic sea slugs, Plakobranchus ocellatus.</title>
        <authorList>
            <person name="Maeda T."/>
            <person name="Takahashi S."/>
            <person name="Yoshida T."/>
            <person name="Shimamura S."/>
            <person name="Takaki Y."/>
            <person name="Nagai Y."/>
            <person name="Toyoda A."/>
            <person name="Suzuki Y."/>
            <person name="Arimoto A."/>
            <person name="Ishii H."/>
            <person name="Satoh N."/>
            <person name="Nishiyama T."/>
            <person name="Hasebe M."/>
            <person name="Maruyama T."/>
            <person name="Minagawa J."/>
            <person name="Obokata J."/>
            <person name="Shigenobu S."/>
        </authorList>
    </citation>
    <scope>NUCLEOTIDE SEQUENCE [LARGE SCALE GENOMIC DNA]</scope>
</reference>
<feature type="compositionally biased region" description="Basic and acidic residues" evidence="8">
    <location>
        <begin position="884"/>
        <end position="901"/>
    </location>
</feature>
<dbReference type="InterPro" id="IPR001609">
    <property type="entry name" value="Myosin_head_motor_dom-like"/>
</dbReference>
<evidence type="ECO:0000256" key="8">
    <source>
        <dbReference type="SAM" id="MobiDB-lite"/>
    </source>
</evidence>
<dbReference type="PANTHER" id="PTHR13140">
    <property type="entry name" value="MYOSIN"/>
    <property type="match status" value="1"/>
</dbReference>
<dbReference type="GO" id="GO:0005737">
    <property type="term" value="C:cytoplasm"/>
    <property type="evidence" value="ECO:0007669"/>
    <property type="project" value="TreeGrafter"/>
</dbReference>
<evidence type="ECO:0000256" key="4">
    <source>
        <dbReference type="ARBA" id="ARBA00023175"/>
    </source>
</evidence>
<dbReference type="PANTHER" id="PTHR13140:SF289">
    <property type="entry name" value="UNCONVENTIONAL MYOSIN-XIX"/>
    <property type="match status" value="1"/>
</dbReference>
<dbReference type="PROSITE" id="PS50157">
    <property type="entry name" value="ZINC_FINGER_C2H2_2"/>
    <property type="match status" value="1"/>
</dbReference>
<evidence type="ECO:0000313" key="12">
    <source>
        <dbReference type="Proteomes" id="UP000762676"/>
    </source>
</evidence>
<keyword evidence="4" id="KW-0505">Motor protein</keyword>
<keyword evidence="1" id="KW-0547">Nucleotide-binding</keyword>
<feature type="region of interest" description="Actin-binding" evidence="7">
    <location>
        <begin position="418"/>
        <end position="440"/>
    </location>
</feature>
<dbReference type="PROSITE" id="PS50096">
    <property type="entry name" value="IQ"/>
    <property type="match status" value="2"/>
</dbReference>
<dbReference type="Proteomes" id="UP000762676">
    <property type="component" value="Unassembled WGS sequence"/>
</dbReference>
<proteinExistence type="inferred from homology"/>
<keyword evidence="6" id="KW-0479">Metal-binding</keyword>
<organism evidence="11 12">
    <name type="scientific">Elysia marginata</name>
    <dbReference type="NCBI Taxonomy" id="1093978"/>
    <lineage>
        <taxon>Eukaryota</taxon>
        <taxon>Metazoa</taxon>
        <taxon>Spiralia</taxon>
        <taxon>Lophotrochozoa</taxon>
        <taxon>Mollusca</taxon>
        <taxon>Gastropoda</taxon>
        <taxon>Heterobranchia</taxon>
        <taxon>Euthyneura</taxon>
        <taxon>Panpulmonata</taxon>
        <taxon>Sacoglossa</taxon>
        <taxon>Placobranchoidea</taxon>
        <taxon>Plakobranchidae</taxon>
        <taxon>Elysia</taxon>
    </lineage>
</organism>
<keyword evidence="5 7" id="KW-0009">Actin-binding</keyword>
<dbReference type="GO" id="GO:0000146">
    <property type="term" value="F:microfilament motor activity"/>
    <property type="evidence" value="ECO:0007669"/>
    <property type="project" value="TreeGrafter"/>
</dbReference>
<dbReference type="SUPFAM" id="SSF52540">
    <property type="entry name" value="P-loop containing nucleoside triphosphate hydrolases"/>
    <property type="match status" value="1"/>
</dbReference>
<dbReference type="Gene3D" id="1.20.58.530">
    <property type="match status" value="1"/>
</dbReference>
<sequence>MEGRNGTILGGVIQTYLLEKTRVVHQRPGENNFHIFYQLLDLQEEPQIPVFLEPVKAEIQASRLECSLTSKDENYSLMTTLNAMSDIGIRPTSQVAIFQTLLAILHLRTLKFLPERDGESSGYSDDQGVYLFNIVFSKTARGKEESARLLGVSPQSLHYSLLNRSIVSGDESRSSRRSVFVKPVMVAEAESRRDCLAMLLYSKLFDWLVTFINHQIKVDKFDHNIGLLDIYGFEAFEENSLEQLCINYANERLQQHYVVHFLRDLQDEYEAEGVAWKNVPYIDNKMCVDALDGSTGVFGLLNEDVYLNRRSVDHQLCNRIIEACNNSRLIHKPHHGTYGSQFIVSHFAGDVLYTVKDAVIKNKDSIPPELISLLHSSNNSFVLQLFSEEGSPVLETKASKVGKSHRKKTVLTKFKSSLDSLLASLGQSDVHYIRCIKPNPHNRQGEFDRGFVLQQLRACGTIQTVDICRRGYPARMTYQDFVQRYQVFTRIKDDLQQQLLYTESGSITDRVPVETNKEHPDNCRDLFAQNVMRHLEKTQMNFNVKDIKTHVQLSRLCANILATVFEPSVLEGMEVQFGHSKIFLTQAQMEQLEETRSQIIHHLVCRAQAWWRGNLCRRRFHQVRRCAQVIQTAWRARAQRHRFRDMRQAAQVIQRGWSRHRLRRSLSALSKASRTVKRSLVKWVRRGKFRKALERLRQQKVKSRETEKDMEFNTPVVSNEIKHQVVLECRLSQDSLEYTTTSDILANNQHSIHAKYMQSPSLSNLYVADEEVYTQVKRQYEASTNRLLLDGDDCENTPDHDKTVGSSGHWSEDSGIMTQSEHASGPDNTDTGVANVHQEDIILQQPASHDQGEACTVVDNYEVTLKHNKQPLSPVKRQWALVKADRQGKENQGGKDEKSDMRSPALKRVCRPIRDEGAGGDFCNNNKKGKGRKREDLYMANGVLTCRRLTKCGYRFHVRSSVLKHGHTTHHSYLPHGLPDALPSDDDEDEHGMRKVM</sequence>
<accession>A0AAV4G8W9</accession>
<evidence type="ECO:0000256" key="6">
    <source>
        <dbReference type="PROSITE-ProRule" id="PRU00042"/>
    </source>
</evidence>
<dbReference type="EMBL" id="BMAT01004848">
    <property type="protein sequence ID" value="GFR81686.1"/>
    <property type="molecule type" value="Genomic_DNA"/>
</dbReference>
<feature type="domain" description="C2H2-type" evidence="9">
    <location>
        <begin position="944"/>
        <end position="975"/>
    </location>
</feature>
<gene>
    <name evidence="11" type="ORF">ElyMa_002345800</name>
</gene>
<keyword evidence="6" id="KW-0862">Zinc</keyword>
<keyword evidence="2" id="KW-0067">ATP-binding</keyword>
<dbReference type="AlphaFoldDB" id="A0AAV4G8W9"/>
<dbReference type="GO" id="GO:0016020">
    <property type="term" value="C:membrane"/>
    <property type="evidence" value="ECO:0007669"/>
    <property type="project" value="TreeGrafter"/>
</dbReference>
<dbReference type="Pfam" id="PF00063">
    <property type="entry name" value="Myosin_head"/>
    <property type="match status" value="1"/>
</dbReference>
<evidence type="ECO:0000256" key="3">
    <source>
        <dbReference type="ARBA" id="ARBA00023123"/>
    </source>
</evidence>
<dbReference type="InterPro" id="IPR036961">
    <property type="entry name" value="Kinesin_motor_dom_sf"/>
</dbReference>
<evidence type="ECO:0000256" key="1">
    <source>
        <dbReference type="ARBA" id="ARBA00022741"/>
    </source>
</evidence>
<feature type="region of interest" description="Disordered" evidence="8">
    <location>
        <begin position="884"/>
        <end position="904"/>
    </location>
</feature>
<evidence type="ECO:0000259" key="10">
    <source>
        <dbReference type="PROSITE" id="PS51456"/>
    </source>
</evidence>
<comment type="caution">
    <text evidence="11">The sequence shown here is derived from an EMBL/GenBank/DDBJ whole genome shotgun (WGS) entry which is preliminary data.</text>
</comment>
<dbReference type="GO" id="GO:0008270">
    <property type="term" value="F:zinc ion binding"/>
    <property type="evidence" value="ECO:0007669"/>
    <property type="project" value="UniProtKB-KW"/>
</dbReference>
<name>A0AAV4G8W9_9GAST</name>
<dbReference type="Gene3D" id="1.20.120.720">
    <property type="entry name" value="Myosin VI head, motor domain, U50 subdomain"/>
    <property type="match status" value="1"/>
</dbReference>
<protein>
    <submittedName>
        <fullName evidence="11">Unconventional myosin-XIX</fullName>
    </submittedName>
</protein>
<evidence type="ECO:0000259" key="9">
    <source>
        <dbReference type="PROSITE" id="PS50157"/>
    </source>
</evidence>
<keyword evidence="3 7" id="KW-0518">Myosin</keyword>
<dbReference type="Gene3D" id="1.20.5.190">
    <property type="match status" value="1"/>
</dbReference>
<keyword evidence="6" id="KW-0863">Zinc-finger</keyword>
<dbReference type="GO" id="GO:0005524">
    <property type="term" value="F:ATP binding"/>
    <property type="evidence" value="ECO:0007669"/>
    <property type="project" value="UniProtKB-KW"/>
</dbReference>
<dbReference type="GO" id="GO:0051015">
    <property type="term" value="F:actin filament binding"/>
    <property type="evidence" value="ECO:0007669"/>
    <property type="project" value="TreeGrafter"/>
</dbReference>
<keyword evidence="12" id="KW-1185">Reference proteome</keyword>
<dbReference type="InterPro" id="IPR027417">
    <property type="entry name" value="P-loop_NTPase"/>
</dbReference>
<dbReference type="InterPro" id="IPR013087">
    <property type="entry name" value="Znf_C2H2_type"/>
</dbReference>
<feature type="domain" description="Myosin motor" evidence="10">
    <location>
        <begin position="1"/>
        <end position="597"/>
    </location>
</feature>